<feature type="compositionally biased region" description="Polar residues" evidence="6">
    <location>
        <begin position="170"/>
        <end position="180"/>
    </location>
</feature>
<dbReference type="Gene3D" id="3.30.730.10">
    <property type="entry name" value="AP2/ERF domain"/>
    <property type="match status" value="2"/>
</dbReference>
<dbReference type="GO" id="GO:0005634">
    <property type="term" value="C:nucleus"/>
    <property type="evidence" value="ECO:0007669"/>
    <property type="project" value="UniProtKB-SubCell"/>
</dbReference>
<name>A0A2I4E428_JUGRE</name>
<dbReference type="PANTHER" id="PTHR32467">
    <property type="entry name" value="AP2-LIKE ETHYLENE-RESPONSIVE TRANSCRIPTION FACTOR"/>
    <property type="match status" value="1"/>
</dbReference>
<dbReference type="InterPro" id="IPR001471">
    <property type="entry name" value="AP2/ERF_dom"/>
</dbReference>
<keyword evidence="7" id="KW-1185">Reference proteome</keyword>
<dbReference type="Gramene" id="Jr03_04210_p1">
    <property type="protein sequence ID" value="cds.Jr03_04210_p1"/>
    <property type="gene ID" value="Jr03_04210"/>
</dbReference>
<keyword evidence="3" id="KW-0238">DNA-binding</keyword>
<evidence type="ECO:0000256" key="3">
    <source>
        <dbReference type="ARBA" id="ARBA00023125"/>
    </source>
</evidence>
<keyword evidence="2" id="KW-0805">Transcription regulation</keyword>
<feature type="region of interest" description="Disordered" evidence="6">
    <location>
        <begin position="170"/>
        <end position="220"/>
    </location>
</feature>
<reference evidence="8" key="1">
    <citation type="submission" date="2025-08" db="UniProtKB">
        <authorList>
            <consortium name="RefSeq"/>
        </authorList>
    </citation>
    <scope>IDENTIFICATION</scope>
    <source>
        <tissue evidence="8">Leaves</tissue>
    </source>
</reference>
<keyword evidence="4" id="KW-0804">Transcription</keyword>
<evidence type="ECO:0000313" key="8">
    <source>
        <dbReference type="RefSeq" id="XP_018814147.2"/>
    </source>
</evidence>
<feature type="compositionally biased region" description="Polar residues" evidence="6">
    <location>
        <begin position="188"/>
        <end position="201"/>
    </location>
</feature>
<dbReference type="OrthoDB" id="1750406at2759"/>
<evidence type="ECO:0000256" key="2">
    <source>
        <dbReference type="ARBA" id="ARBA00023015"/>
    </source>
</evidence>
<protein>
    <submittedName>
        <fullName evidence="8">Uncharacterized protein LOC108986079</fullName>
    </submittedName>
</protein>
<dbReference type="GO" id="GO:0003700">
    <property type="term" value="F:DNA-binding transcription factor activity"/>
    <property type="evidence" value="ECO:0007669"/>
    <property type="project" value="InterPro"/>
</dbReference>
<dbReference type="GeneID" id="108986079"/>
<proteinExistence type="predicted"/>
<dbReference type="InterPro" id="IPR036955">
    <property type="entry name" value="AP2/ERF_dom_sf"/>
</dbReference>
<dbReference type="AlphaFoldDB" id="A0A2I4E428"/>
<evidence type="ECO:0000256" key="6">
    <source>
        <dbReference type="SAM" id="MobiDB-lite"/>
    </source>
</evidence>
<gene>
    <name evidence="8" type="primary">LOC108986079</name>
</gene>
<keyword evidence="5" id="KW-0539">Nucleus</keyword>
<dbReference type="STRING" id="51240.A0A2I4E428"/>
<dbReference type="Proteomes" id="UP000235220">
    <property type="component" value="Chromosome 3"/>
</dbReference>
<evidence type="ECO:0000256" key="1">
    <source>
        <dbReference type="ARBA" id="ARBA00004123"/>
    </source>
</evidence>
<sequence length="817" mass="90390">MNIGSMHSDEDDFYLPLWPTSSTTLSAPSFTSHDQSGNSGTIGLFNELITADSSFQTLDVPSLPMHSQYYSTTAEVHAEDFNFLKNVNSELDPQLPMPELSDEYPSLWPEVPPTLRQYYIQEMPNENPQEIRPDFSLSSYTFPEGNVLEGWMGTDQETIINGATNSLSNIVEGNPASSHNGIGGSENHAGSNQTGKTSVQLPDNRVNRRRGFRKKPKRSLGERGSIYRGVSRYTGRFEAFLWDNTNPGEKPKTVYVGGFDNEKEAARAYDLAALKLWGEAAPINFSLRDYKKEMEEMQYMTKKEYLLSIRRKSRGFSKGISSYRGVSRNSDYKKWQARLGKGRGMRSIYIGTFGTEEEAARAYDVAAIRMKGLKAITNFELSNYDVNGILACEKLPIGKGASKVLKKTSVDDFLLTKRNTGKTPTLCLPLENPSSSQPNSQHEQSFEQFNTLATAPNNQIISPYFQQNCNNANQVFHQNLSSSFPLFATQELTQIGGGETSGGNLSESSNLVFPCNGVWGEHMSLTMMETNELMANSGILPSWNQPIQPSDHSQFHQSYEHTSQLLQPQILSLAFLGHKNPNFLTNPDFLHGSISAASGLERNGTYMGGNLNGGFPGENHVVLDGNSTVTNTGNYSDLGISWGGIQQVEELDQTFQTLQQNEMFQFHQDAGNGINGLLQDQNPEPSHSREIQNLESQTNPNNFLYGCLTGVDQMNVGTNNVNFSSCVGGLAGSSWFPEESLMVMETAEKMNPNADASNGGFRIHETPIFMEGNSAPRSLVEKGDQLSEDFGLDMRDFGIDSFELDGSTFLDELISAF</sequence>
<dbReference type="SUPFAM" id="SSF54171">
    <property type="entry name" value="DNA-binding domain"/>
    <property type="match status" value="2"/>
</dbReference>
<dbReference type="KEGG" id="jre:108986079"/>
<dbReference type="RefSeq" id="XP_018814147.2">
    <property type="nucleotide sequence ID" value="XM_018958602.2"/>
</dbReference>
<organism evidence="7 8">
    <name type="scientific">Juglans regia</name>
    <name type="common">English walnut</name>
    <dbReference type="NCBI Taxonomy" id="51240"/>
    <lineage>
        <taxon>Eukaryota</taxon>
        <taxon>Viridiplantae</taxon>
        <taxon>Streptophyta</taxon>
        <taxon>Embryophyta</taxon>
        <taxon>Tracheophyta</taxon>
        <taxon>Spermatophyta</taxon>
        <taxon>Magnoliopsida</taxon>
        <taxon>eudicotyledons</taxon>
        <taxon>Gunneridae</taxon>
        <taxon>Pentapetalae</taxon>
        <taxon>rosids</taxon>
        <taxon>fabids</taxon>
        <taxon>Fagales</taxon>
        <taxon>Juglandaceae</taxon>
        <taxon>Juglans</taxon>
    </lineage>
</organism>
<evidence type="ECO:0000256" key="4">
    <source>
        <dbReference type="ARBA" id="ARBA00023163"/>
    </source>
</evidence>
<feature type="compositionally biased region" description="Basic residues" evidence="6">
    <location>
        <begin position="207"/>
        <end position="218"/>
    </location>
</feature>
<dbReference type="GO" id="GO:0003677">
    <property type="term" value="F:DNA binding"/>
    <property type="evidence" value="ECO:0007669"/>
    <property type="project" value="UniProtKB-KW"/>
</dbReference>
<dbReference type="Pfam" id="PF00847">
    <property type="entry name" value="AP2"/>
    <property type="match status" value="2"/>
</dbReference>
<dbReference type="InterPro" id="IPR016177">
    <property type="entry name" value="DNA-bd_dom_sf"/>
</dbReference>
<dbReference type="PROSITE" id="PS51032">
    <property type="entry name" value="AP2_ERF"/>
    <property type="match status" value="2"/>
</dbReference>
<evidence type="ECO:0000313" key="7">
    <source>
        <dbReference type="Proteomes" id="UP000235220"/>
    </source>
</evidence>
<dbReference type="SMART" id="SM00380">
    <property type="entry name" value="AP2"/>
    <property type="match status" value="2"/>
</dbReference>
<evidence type="ECO:0000256" key="5">
    <source>
        <dbReference type="ARBA" id="ARBA00023242"/>
    </source>
</evidence>
<accession>A0A2I4E428</accession>
<comment type="subcellular location">
    <subcellularLocation>
        <location evidence="1">Nucleus</location>
    </subcellularLocation>
</comment>
<dbReference type="PANTHER" id="PTHR32467:SF241">
    <property type="entry name" value="OS01G0899800 PROTEIN"/>
    <property type="match status" value="1"/>
</dbReference>
<dbReference type="CDD" id="cd00018">
    <property type="entry name" value="AP2"/>
    <property type="match status" value="2"/>
</dbReference>